<accession>A0ABQ5R634</accession>
<dbReference type="Pfam" id="PF09346">
    <property type="entry name" value="SMI1_KNR4"/>
    <property type="match status" value="1"/>
</dbReference>
<dbReference type="SUPFAM" id="SSF160631">
    <property type="entry name" value="SMI1/KNR4-like"/>
    <property type="match status" value="1"/>
</dbReference>
<dbReference type="InterPro" id="IPR037883">
    <property type="entry name" value="Knr4/Smi1-like_sf"/>
</dbReference>
<keyword evidence="3" id="KW-1185">Reference proteome</keyword>
<reference evidence="2" key="1">
    <citation type="submission" date="2022-12" db="EMBL/GenBank/DDBJ databases">
        <title>New Phytohabitans aurantiacus sp. RD004123 nov., an actinomycete isolated from soil.</title>
        <authorList>
            <person name="Triningsih D.W."/>
            <person name="Harunari E."/>
            <person name="Igarashi Y."/>
        </authorList>
    </citation>
    <scope>NUCLEOTIDE SEQUENCE</scope>
    <source>
        <strain evidence="2">RD004123</strain>
    </source>
</reference>
<protein>
    <recommendedName>
        <fullName evidence="1">Knr4/Smi1-like domain-containing protein</fullName>
    </recommendedName>
</protein>
<organism evidence="2 3">
    <name type="scientific">Phytohabitans aurantiacus</name>
    <dbReference type="NCBI Taxonomy" id="3016789"/>
    <lineage>
        <taxon>Bacteria</taxon>
        <taxon>Bacillati</taxon>
        <taxon>Actinomycetota</taxon>
        <taxon>Actinomycetes</taxon>
        <taxon>Micromonosporales</taxon>
        <taxon>Micromonosporaceae</taxon>
    </lineage>
</organism>
<dbReference type="SMART" id="SM00860">
    <property type="entry name" value="SMI1_KNR4"/>
    <property type="match status" value="1"/>
</dbReference>
<evidence type="ECO:0000313" key="3">
    <source>
        <dbReference type="Proteomes" id="UP001144280"/>
    </source>
</evidence>
<dbReference type="RefSeq" id="WP_281903203.1">
    <property type="nucleotide sequence ID" value="NZ_BSDI01000050.1"/>
</dbReference>
<feature type="domain" description="Knr4/Smi1-like" evidence="1">
    <location>
        <begin position="32"/>
        <end position="169"/>
    </location>
</feature>
<gene>
    <name evidence="2" type="ORF">Pa4123_71200</name>
</gene>
<sequence length="211" mass="23139">MDAAGLVAGLPEMLDGLAAQGFETRPLVVEAPASPERIAEVEQRLGCAVPGSLRHVLTAVAGRLEFTWFAPSDLAFPEPFDEIFAGNLHWSLDALPTLMDAARGWIKHAFPDPSDPYHRVWHDKVPFMDVGNGDLVALDQHGRAVYLSHDGGEGHGHVMADSFEDLLARWIPLACPGAEDVQWWPFRAESDGRIDPTSATAREWTALLRQV</sequence>
<dbReference type="Gene3D" id="3.40.1580.10">
    <property type="entry name" value="SMI1/KNR4-like"/>
    <property type="match status" value="1"/>
</dbReference>
<comment type="caution">
    <text evidence="2">The sequence shown here is derived from an EMBL/GenBank/DDBJ whole genome shotgun (WGS) entry which is preliminary data.</text>
</comment>
<evidence type="ECO:0000313" key="2">
    <source>
        <dbReference type="EMBL" id="GLI01843.1"/>
    </source>
</evidence>
<dbReference type="InterPro" id="IPR018958">
    <property type="entry name" value="Knr4/Smi1-like_dom"/>
</dbReference>
<dbReference type="EMBL" id="BSDI01000050">
    <property type="protein sequence ID" value="GLI01843.1"/>
    <property type="molecule type" value="Genomic_DNA"/>
</dbReference>
<name>A0ABQ5R634_9ACTN</name>
<proteinExistence type="predicted"/>
<evidence type="ECO:0000259" key="1">
    <source>
        <dbReference type="SMART" id="SM00860"/>
    </source>
</evidence>
<dbReference type="Proteomes" id="UP001144280">
    <property type="component" value="Unassembled WGS sequence"/>
</dbReference>